<evidence type="ECO:0000313" key="3">
    <source>
        <dbReference type="EMBL" id="MDO6965646.1"/>
    </source>
</evidence>
<evidence type="ECO:0000256" key="1">
    <source>
        <dbReference type="SAM" id="Coils"/>
    </source>
</evidence>
<gene>
    <name evidence="3" type="ORF">Q4481_16900</name>
</gene>
<evidence type="ECO:0000256" key="2">
    <source>
        <dbReference type="SAM" id="Phobius"/>
    </source>
</evidence>
<keyword evidence="2" id="KW-0812">Transmembrane</keyword>
<name>A0ABT8YQ58_9HYPH</name>
<dbReference type="EMBL" id="JAUOZU010000012">
    <property type="protein sequence ID" value="MDO6965646.1"/>
    <property type="molecule type" value="Genomic_DNA"/>
</dbReference>
<dbReference type="Proteomes" id="UP001174932">
    <property type="component" value="Unassembled WGS sequence"/>
</dbReference>
<proteinExistence type="predicted"/>
<feature type="coiled-coil region" evidence="1">
    <location>
        <begin position="79"/>
        <end position="106"/>
    </location>
</feature>
<reference evidence="3" key="2">
    <citation type="submission" date="2023-07" db="EMBL/GenBank/DDBJ databases">
        <authorList>
            <person name="Shen H."/>
        </authorList>
    </citation>
    <scope>NUCLEOTIDE SEQUENCE</scope>
    <source>
        <strain evidence="3">TNR-22</strain>
    </source>
</reference>
<evidence type="ECO:0000313" key="4">
    <source>
        <dbReference type="Proteomes" id="UP001174932"/>
    </source>
</evidence>
<protein>
    <submittedName>
        <fullName evidence="3">DUF1049 domain-containing protein</fullName>
    </submittedName>
</protein>
<keyword evidence="1" id="KW-0175">Coiled coil</keyword>
<feature type="transmembrane region" description="Helical" evidence="2">
    <location>
        <begin position="50"/>
        <end position="71"/>
    </location>
</feature>
<reference evidence="3" key="1">
    <citation type="journal article" date="2015" name="Int. J. Syst. Evol. Microbiol.">
        <title>Rhizobium alvei sp. nov., isolated from a freshwater river.</title>
        <authorList>
            <person name="Sheu S.Y."/>
            <person name="Huang H.W."/>
            <person name="Young C.C."/>
            <person name="Chen W.M."/>
        </authorList>
    </citation>
    <scope>NUCLEOTIDE SEQUENCE</scope>
    <source>
        <strain evidence="3">TNR-22</strain>
    </source>
</reference>
<organism evidence="3 4">
    <name type="scientific">Rhizobium alvei</name>
    <dbReference type="NCBI Taxonomy" id="1132659"/>
    <lineage>
        <taxon>Bacteria</taxon>
        <taxon>Pseudomonadati</taxon>
        <taxon>Pseudomonadota</taxon>
        <taxon>Alphaproteobacteria</taxon>
        <taxon>Hyphomicrobiales</taxon>
        <taxon>Rhizobiaceae</taxon>
        <taxon>Rhizobium/Agrobacterium group</taxon>
        <taxon>Rhizobium</taxon>
    </lineage>
</organism>
<keyword evidence="4" id="KW-1185">Reference proteome</keyword>
<keyword evidence="2" id="KW-1133">Transmembrane helix</keyword>
<keyword evidence="2" id="KW-0472">Membrane</keyword>
<dbReference type="RefSeq" id="WP_304377574.1">
    <property type="nucleotide sequence ID" value="NZ_JAUOZU010000012.1"/>
</dbReference>
<comment type="caution">
    <text evidence="3">The sequence shown here is derived from an EMBL/GenBank/DDBJ whole genome shotgun (WGS) entry which is preliminary data.</text>
</comment>
<accession>A0ABT8YQ58</accession>
<sequence>MVMRLIKIVIIVPIAILLVVLSVANRHLVTLALNPFEPQDSVLSVSLPFFLFLFAALVVGMLIGSVATWFAQGKHRKRAKDEAHEARKWREEADRQRNKIEDATTQKLLSASSR</sequence>